<proteinExistence type="predicted"/>
<sequence>MPAVKIKPAASFEPPDIDGLAFTRLSTTEWRVSDATIDPKNAESLLGLLEETADSYSLLWLASGDGPKEYEFRSIDELNAFFSLHSVKCPGTPGPLEAGAAAAAGGLPEDSASRPS</sequence>
<feature type="compositionally biased region" description="Low complexity" evidence="1">
    <location>
        <begin position="94"/>
        <end position="109"/>
    </location>
</feature>
<dbReference type="AlphaFoldDB" id="A0AAW6T8N6"/>
<accession>A0AAW6T8N6</accession>
<dbReference type="EMBL" id="JASATX010000002">
    <property type="protein sequence ID" value="MDI2098440.1"/>
    <property type="molecule type" value="Genomic_DNA"/>
</dbReference>
<dbReference type="RefSeq" id="WP_281488234.1">
    <property type="nucleotide sequence ID" value="NZ_CP159582.1"/>
</dbReference>
<organism evidence="2 3">
    <name type="scientific">Ruicaihuangia caeni</name>
    <dbReference type="NCBI Taxonomy" id="3042517"/>
    <lineage>
        <taxon>Bacteria</taxon>
        <taxon>Bacillati</taxon>
        <taxon>Actinomycetota</taxon>
        <taxon>Actinomycetes</taxon>
        <taxon>Micrococcales</taxon>
        <taxon>Microbacteriaceae</taxon>
        <taxon>Ruicaihuangia</taxon>
    </lineage>
</organism>
<reference evidence="2 3" key="1">
    <citation type="submission" date="2023-04" db="EMBL/GenBank/DDBJ databases">
        <title>Klugiella caeni sp. nov. isolated from the sludge of biochemical tank.</title>
        <authorList>
            <person name="Geng K."/>
        </authorList>
    </citation>
    <scope>NUCLEOTIDE SEQUENCE [LARGE SCALE GENOMIC DNA]</scope>
    <source>
        <strain evidence="2 3">YN-L-19</strain>
    </source>
</reference>
<dbReference type="Proteomes" id="UP001321506">
    <property type="component" value="Unassembled WGS sequence"/>
</dbReference>
<name>A0AAW6T8N6_9MICO</name>
<protein>
    <submittedName>
        <fullName evidence="2">Uncharacterized protein</fullName>
    </submittedName>
</protein>
<gene>
    <name evidence="2" type="ORF">QF206_05605</name>
</gene>
<evidence type="ECO:0000313" key="3">
    <source>
        <dbReference type="Proteomes" id="UP001321506"/>
    </source>
</evidence>
<feature type="region of interest" description="Disordered" evidence="1">
    <location>
        <begin position="94"/>
        <end position="116"/>
    </location>
</feature>
<keyword evidence="3" id="KW-1185">Reference proteome</keyword>
<evidence type="ECO:0000313" key="2">
    <source>
        <dbReference type="EMBL" id="MDI2098440.1"/>
    </source>
</evidence>
<comment type="caution">
    <text evidence="2">The sequence shown here is derived from an EMBL/GenBank/DDBJ whole genome shotgun (WGS) entry which is preliminary data.</text>
</comment>
<evidence type="ECO:0000256" key="1">
    <source>
        <dbReference type="SAM" id="MobiDB-lite"/>
    </source>
</evidence>